<organism evidence="1">
    <name type="scientific">marine sediment metagenome</name>
    <dbReference type="NCBI Taxonomy" id="412755"/>
    <lineage>
        <taxon>unclassified sequences</taxon>
        <taxon>metagenomes</taxon>
        <taxon>ecological metagenomes</taxon>
    </lineage>
</organism>
<reference evidence="1" key="1">
    <citation type="journal article" date="2015" name="Nature">
        <title>Complex archaea that bridge the gap between prokaryotes and eukaryotes.</title>
        <authorList>
            <person name="Spang A."/>
            <person name="Saw J.H."/>
            <person name="Jorgensen S.L."/>
            <person name="Zaremba-Niedzwiedzka K."/>
            <person name="Martijn J."/>
            <person name="Lind A.E."/>
            <person name="van Eijk R."/>
            <person name="Schleper C."/>
            <person name="Guy L."/>
            <person name="Ettema T.J."/>
        </authorList>
    </citation>
    <scope>NUCLEOTIDE SEQUENCE</scope>
</reference>
<accession>A0A0F9FP22</accession>
<sequence>MSWITYRWRGRKYRRKKLSPGRHKGTRKLTPSWMRANTVVMIWNCNGTLYAMGVNLKRSIKVVDKRMRMLLTAFLRTMGKRWIGKSKPVTHVDITRIEYDYGRDKN</sequence>
<gene>
    <name evidence="1" type="ORF">LCGC14_2219160</name>
</gene>
<protein>
    <submittedName>
        <fullName evidence="1">Uncharacterized protein</fullName>
    </submittedName>
</protein>
<dbReference type="AlphaFoldDB" id="A0A0F9FP22"/>
<proteinExistence type="predicted"/>
<name>A0A0F9FP22_9ZZZZ</name>
<evidence type="ECO:0000313" key="1">
    <source>
        <dbReference type="EMBL" id="KKL59060.1"/>
    </source>
</evidence>
<dbReference type="EMBL" id="LAZR01029614">
    <property type="protein sequence ID" value="KKL59060.1"/>
    <property type="molecule type" value="Genomic_DNA"/>
</dbReference>
<comment type="caution">
    <text evidence="1">The sequence shown here is derived from an EMBL/GenBank/DDBJ whole genome shotgun (WGS) entry which is preliminary data.</text>
</comment>